<dbReference type="Proteomes" id="UP001159363">
    <property type="component" value="Chromosome 7"/>
</dbReference>
<feature type="compositionally biased region" description="Basic and acidic residues" evidence="1">
    <location>
        <begin position="127"/>
        <end position="145"/>
    </location>
</feature>
<reference evidence="3 4" key="1">
    <citation type="submission" date="2023-02" db="EMBL/GenBank/DDBJ databases">
        <title>LHISI_Scaffold_Assembly.</title>
        <authorList>
            <person name="Stuart O.P."/>
            <person name="Cleave R."/>
            <person name="Magrath M.J.L."/>
            <person name="Mikheyev A.S."/>
        </authorList>
    </citation>
    <scope>NUCLEOTIDE SEQUENCE [LARGE SCALE GENOMIC DNA]</scope>
    <source>
        <strain evidence="3">Daus_M_001</strain>
        <tissue evidence="3">Leg muscle</tissue>
    </source>
</reference>
<dbReference type="EMBL" id="JARBHB010000008">
    <property type="protein sequence ID" value="KAJ8877507.1"/>
    <property type="molecule type" value="Genomic_DNA"/>
</dbReference>
<accession>A0ABQ9GZS6</accession>
<dbReference type="Pfam" id="PF19421">
    <property type="entry name" value="Fry_C"/>
    <property type="match status" value="1"/>
</dbReference>
<feature type="region of interest" description="Disordered" evidence="1">
    <location>
        <begin position="64"/>
        <end position="92"/>
    </location>
</feature>
<comment type="caution">
    <text evidence="3">The sequence shown here is derived from an EMBL/GenBank/DDBJ whole genome shotgun (WGS) entry which is preliminary data.</text>
</comment>
<name>A0ABQ9GZS6_9NEOP</name>
<feature type="region of interest" description="Disordered" evidence="1">
    <location>
        <begin position="122"/>
        <end position="145"/>
    </location>
</feature>
<evidence type="ECO:0000313" key="3">
    <source>
        <dbReference type="EMBL" id="KAJ8877507.1"/>
    </source>
</evidence>
<organism evidence="3 4">
    <name type="scientific">Dryococelus australis</name>
    <dbReference type="NCBI Taxonomy" id="614101"/>
    <lineage>
        <taxon>Eukaryota</taxon>
        <taxon>Metazoa</taxon>
        <taxon>Ecdysozoa</taxon>
        <taxon>Arthropoda</taxon>
        <taxon>Hexapoda</taxon>
        <taxon>Insecta</taxon>
        <taxon>Pterygota</taxon>
        <taxon>Neoptera</taxon>
        <taxon>Polyneoptera</taxon>
        <taxon>Phasmatodea</taxon>
        <taxon>Verophasmatodea</taxon>
        <taxon>Anareolatae</taxon>
        <taxon>Phasmatidae</taxon>
        <taxon>Eurycanthinae</taxon>
        <taxon>Dryococelus</taxon>
    </lineage>
</organism>
<evidence type="ECO:0000256" key="1">
    <source>
        <dbReference type="SAM" id="MobiDB-lite"/>
    </source>
</evidence>
<feature type="compositionally biased region" description="Polar residues" evidence="1">
    <location>
        <begin position="64"/>
        <end position="73"/>
    </location>
</feature>
<gene>
    <name evidence="3" type="ORF">PR048_021962</name>
</gene>
<sequence length="197" mass="22185">MTGRIKHQLMSHCHTVWLGVGPYSEVDEMSNHNLGHRHMLMNAAVCSLLPQVIFSQNSDLIERQSSMASSTEEVSGPINDLSGGSRRDDGTTEQFGVFKDFDFLEYESESVEGESTDNFNWGVRRRPLSDGEPEHEPSLRQLEESISDKTPVLSKRRPLAEWWLPRSNTVLFVSPVTREPMTLVTSGDVSENGRYSV</sequence>
<proteinExistence type="predicted"/>
<evidence type="ECO:0000313" key="4">
    <source>
        <dbReference type="Proteomes" id="UP001159363"/>
    </source>
</evidence>
<dbReference type="InterPro" id="IPR045842">
    <property type="entry name" value="Fry_C"/>
</dbReference>
<keyword evidence="4" id="KW-1185">Reference proteome</keyword>
<protein>
    <recommendedName>
        <fullName evidence="2">Protein furry C-terminal domain-containing protein</fullName>
    </recommendedName>
</protein>
<evidence type="ECO:0000259" key="2">
    <source>
        <dbReference type="Pfam" id="PF19421"/>
    </source>
</evidence>
<feature type="domain" description="Protein furry C-terminal" evidence="2">
    <location>
        <begin position="50"/>
        <end position="155"/>
    </location>
</feature>